<name>A0ACB0KZF6_TRIPR</name>
<dbReference type="Proteomes" id="UP001177021">
    <property type="component" value="Unassembled WGS sequence"/>
</dbReference>
<proteinExistence type="predicted"/>
<gene>
    <name evidence="1" type="ORF">MILVUS5_LOCUS28121</name>
</gene>
<reference evidence="1" key="1">
    <citation type="submission" date="2023-10" db="EMBL/GenBank/DDBJ databases">
        <authorList>
            <person name="Rodriguez Cubillos JULIANA M."/>
            <person name="De Vega J."/>
        </authorList>
    </citation>
    <scope>NUCLEOTIDE SEQUENCE</scope>
</reference>
<protein>
    <submittedName>
        <fullName evidence="1">Uncharacterized protein</fullName>
    </submittedName>
</protein>
<evidence type="ECO:0000313" key="2">
    <source>
        <dbReference type="Proteomes" id="UP001177021"/>
    </source>
</evidence>
<accession>A0ACB0KZF6</accession>
<comment type="caution">
    <text evidence="1">The sequence shown here is derived from an EMBL/GenBank/DDBJ whole genome shotgun (WGS) entry which is preliminary data.</text>
</comment>
<sequence>MQLPSGKFLSHSGEFISTLKYDDATCNLNEDCMLKSCTTYIHVSGLLQLKLKHGAIYCCCCWNRFALAGTVATGVDATQTQLVVFLYSSPICLCRIVLFWLSLNPLVRQTL</sequence>
<organism evidence="1 2">
    <name type="scientific">Trifolium pratense</name>
    <name type="common">Red clover</name>
    <dbReference type="NCBI Taxonomy" id="57577"/>
    <lineage>
        <taxon>Eukaryota</taxon>
        <taxon>Viridiplantae</taxon>
        <taxon>Streptophyta</taxon>
        <taxon>Embryophyta</taxon>
        <taxon>Tracheophyta</taxon>
        <taxon>Spermatophyta</taxon>
        <taxon>Magnoliopsida</taxon>
        <taxon>eudicotyledons</taxon>
        <taxon>Gunneridae</taxon>
        <taxon>Pentapetalae</taxon>
        <taxon>rosids</taxon>
        <taxon>fabids</taxon>
        <taxon>Fabales</taxon>
        <taxon>Fabaceae</taxon>
        <taxon>Papilionoideae</taxon>
        <taxon>50 kb inversion clade</taxon>
        <taxon>NPAAA clade</taxon>
        <taxon>Hologalegina</taxon>
        <taxon>IRL clade</taxon>
        <taxon>Trifolieae</taxon>
        <taxon>Trifolium</taxon>
    </lineage>
</organism>
<dbReference type="EMBL" id="CASHSV030000409">
    <property type="protein sequence ID" value="CAJ2662548.1"/>
    <property type="molecule type" value="Genomic_DNA"/>
</dbReference>
<evidence type="ECO:0000313" key="1">
    <source>
        <dbReference type="EMBL" id="CAJ2662548.1"/>
    </source>
</evidence>
<keyword evidence="2" id="KW-1185">Reference proteome</keyword>